<dbReference type="Proteomes" id="UP000234662">
    <property type="component" value="Unassembled WGS sequence"/>
</dbReference>
<protein>
    <submittedName>
        <fullName evidence="1">Uncharacterized protein</fullName>
    </submittedName>
</protein>
<proteinExistence type="predicted"/>
<organism evidence="1 2">
    <name type="scientific">Gordonia terrae</name>
    <dbReference type="NCBI Taxonomy" id="2055"/>
    <lineage>
        <taxon>Bacteria</taxon>
        <taxon>Bacillati</taxon>
        <taxon>Actinomycetota</taxon>
        <taxon>Actinomycetes</taxon>
        <taxon>Mycobacteriales</taxon>
        <taxon>Gordoniaceae</taxon>
        <taxon>Gordonia</taxon>
    </lineage>
</organism>
<reference evidence="1 2" key="1">
    <citation type="submission" date="2017-12" db="EMBL/GenBank/DDBJ databases">
        <title>Phylogenetic diversity of female urinary microbiome.</title>
        <authorList>
            <person name="Thomas-White K."/>
            <person name="Wolfe A.J."/>
        </authorList>
    </citation>
    <scope>NUCLEOTIDE SEQUENCE [LARGE SCALE GENOMIC DNA]</scope>
    <source>
        <strain evidence="1 2">UMB0777</strain>
    </source>
</reference>
<name>A0A2I1R0V3_9ACTN</name>
<evidence type="ECO:0000313" key="2">
    <source>
        <dbReference type="Proteomes" id="UP000234662"/>
    </source>
</evidence>
<dbReference type="EMBL" id="PKJC01000047">
    <property type="protein sequence ID" value="PKZ62738.1"/>
    <property type="molecule type" value="Genomic_DNA"/>
</dbReference>
<evidence type="ECO:0000313" key="1">
    <source>
        <dbReference type="EMBL" id="PKZ62738.1"/>
    </source>
</evidence>
<dbReference type="AlphaFoldDB" id="A0A2I1R0V3"/>
<gene>
    <name evidence="1" type="ORF">CYJ73_25420</name>
</gene>
<accession>A0A2I1R0V3</accession>
<sequence>MDAIRAIVDQTDWETAVAQPNIEYRLIGRLKQAAKLPSLGGLVDITLSTAEHPLRQRGLIPRDLNFMI</sequence>
<comment type="caution">
    <text evidence="1">The sequence shown here is derived from an EMBL/GenBank/DDBJ whole genome shotgun (WGS) entry which is preliminary data.</text>
</comment>